<proteinExistence type="predicted"/>
<dbReference type="Proteomes" id="UP000054532">
    <property type="component" value="Unassembled WGS sequence"/>
</dbReference>
<sequence length="120" mass="13421">MPKELKGLFGHHRSVKMLQKHATAIAKVDELLCFEDAHESNGKHKDDHDDDDSQHDDTGVAIGIVGYRGGGTIAMLAIAEMERSHRRHWLDEVVPFYLAQLLCSCDEGSDRSLCRLPVAR</sequence>
<reference evidence="1" key="1">
    <citation type="submission" date="2013-11" db="EMBL/GenBank/DDBJ databases">
        <title>The Genome Sequence of Phytophthora parasitica IAC_01/95.</title>
        <authorList>
            <consortium name="The Broad Institute Genomics Platform"/>
            <person name="Russ C."/>
            <person name="Tyler B."/>
            <person name="Panabieres F."/>
            <person name="Shan W."/>
            <person name="Tripathy S."/>
            <person name="Grunwald N."/>
            <person name="Machado M."/>
            <person name="Johnson C.S."/>
            <person name="Arredondo F."/>
            <person name="Hong C."/>
            <person name="Coffey M."/>
            <person name="Young S.K."/>
            <person name="Zeng Q."/>
            <person name="Gargeya S."/>
            <person name="Fitzgerald M."/>
            <person name="Abouelleil A."/>
            <person name="Alvarado L."/>
            <person name="Chapman S.B."/>
            <person name="Gainer-Dewar J."/>
            <person name="Goldberg J."/>
            <person name="Griggs A."/>
            <person name="Gujja S."/>
            <person name="Hansen M."/>
            <person name="Howarth C."/>
            <person name="Imamovic A."/>
            <person name="Ireland A."/>
            <person name="Larimer J."/>
            <person name="McCowan C."/>
            <person name="Murphy C."/>
            <person name="Pearson M."/>
            <person name="Poon T.W."/>
            <person name="Priest M."/>
            <person name="Roberts A."/>
            <person name="Saif S."/>
            <person name="Shea T."/>
            <person name="Sykes S."/>
            <person name="Wortman J."/>
            <person name="Nusbaum C."/>
            <person name="Birren B."/>
        </authorList>
    </citation>
    <scope>NUCLEOTIDE SEQUENCE [LARGE SCALE GENOMIC DNA]</scope>
    <source>
        <strain evidence="1">IAC_01/95</strain>
    </source>
</reference>
<accession>W2MWX2</accession>
<organism evidence="1">
    <name type="scientific">Phytophthora nicotianae</name>
    <name type="common">Potato buckeye rot agent</name>
    <name type="synonym">Phytophthora parasitica</name>
    <dbReference type="NCBI Taxonomy" id="4792"/>
    <lineage>
        <taxon>Eukaryota</taxon>
        <taxon>Sar</taxon>
        <taxon>Stramenopiles</taxon>
        <taxon>Oomycota</taxon>
        <taxon>Peronosporomycetes</taxon>
        <taxon>Peronosporales</taxon>
        <taxon>Peronosporaceae</taxon>
        <taxon>Phytophthora</taxon>
    </lineage>
</organism>
<name>W2MWX2_PHYNI</name>
<dbReference type="EMBL" id="KI694301">
    <property type="protein sequence ID" value="ETM40770.1"/>
    <property type="molecule type" value="Genomic_DNA"/>
</dbReference>
<dbReference type="AlphaFoldDB" id="W2MWX2"/>
<evidence type="ECO:0000313" key="1">
    <source>
        <dbReference type="EMBL" id="ETM40770.1"/>
    </source>
</evidence>
<protein>
    <submittedName>
        <fullName evidence="1">Uncharacterized protein</fullName>
    </submittedName>
</protein>
<gene>
    <name evidence="1" type="ORF">L914_13377</name>
</gene>